<accession>A0A7S4RZ56</accession>
<proteinExistence type="predicted"/>
<gene>
    <name evidence="2" type="ORF">DBRI00130_LOCUS26585</name>
</gene>
<sequence>MPWDTRTKLDFRNFFINYAKDCPKDEGGRTATDIVVEAMVGSFREGGILERMGGIDLASGPLSRDLGVADYNGDGLEESSDIYWEGVADFYGRLREELGQHRVLTANMDWNFLNFINGANQEGLARPSDPWNEVSRTVNEMLTWQRLSPLPFVSIAFVQYLTNQEDLLFVQMHRLLNGYSACLGMAAGMKLGDGLEELTRVELFKGVENQPHWLGKSFGEPKRPATLTANLLGNRSPTGGWEDMIPNMVPKRGVLKQEGDELVLRAEGKQVGFLTLDLFFDLKQNTDFVVYLDVMSGGNEQEIVTREIMKPIVSVKYETGPIRTRISNVDFTFESFYVRGAEKGERVKFSLRFQEWDDVRFRSIAVHAAPDTLACEFENGVVLVNPSLEDETLDLTTIFPGRSGYKHLKAADPSGLDKIDVKYNPQVRQAMDINNGQEVNDPKKLEVLQRNSVFLIANRSTVDDEPTTSPTSPPTTINTNSPTLPPTSIATKITVVPTTKPSSRPATTPTTGPTEERTTSPTTPPTAPSCVDESGKHQIHKKNRRKKCAWLKKKNGKHLAKNCGTADFEITPLGRACPATCNNCS</sequence>
<reference evidence="2" key="1">
    <citation type="submission" date="2021-01" db="EMBL/GenBank/DDBJ databases">
        <authorList>
            <person name="Corre E."/>
            <person name="Pelletier E."/>
            <person name="Niang G."/>
            <person name="Scheremetjew M."/>
            <person name="Finn R."/>
            <person name="Kale V."/>
            <person name="Holt S."/>
            <person name="Cochrane G."/>
            <person name="Meng A."/>
            <person name="Brown T."/>
            <person name="Cohen L."/>
        </authorList>
    </citation>
    <scope>NUCLEOTIDE SEQUENCE</scope>
    <source>
        <strain evidence="2">GSO104</strain>
    </source>
</reference>
<name>A0A7S4RZ56_9STRA</name>
<protein>
    <submittedName>
        <fullName evidence="2">Uncharacterized protein</fullName>
    </submittedName>
</protein>
<organism evidence="2">
    <name type="scientific">Ditylum brightwellii</name>
    <dbReference type="NCBI Taxonomy" id="49249"/>
    <lineage>
        <taxon>Eukaryota</taxon>
        <taxon>Sar</taxon>
        <taxon>Stramenopiles</taxon>
        <taxon>Ochrophyta</taxon>
        <taxon>Bacillariophyta</taxon>
        <taxon>Mediophyceae</taxon>
        <taxon>Lithodesmiophycidae</taxon>
        <taxon>Lithodesmiales</taxon>
        <taxon>Lithodesmiaceae</taxon>
        <taxon>Ditylum</taxon>
    </lineage>
</organism>
<dbReference type="AlphaFoldDB" id="A0A7S4RZ56"/>
<feature type="compositionally biased region" description="Low complexity" evidence="1">
    <location>
        <begin position="467"/>
        <end position="489"/>
    </location>
</feature>
<feature type="compositionally biased region" description="Low complexity" evidence="1">
    <location>
        <begin position="497"/>
        <end position="513"/>
    </location>
</feature>
<dbReference type="EMBL" id="HBNS01033966">
    <property type="protein sequence ID" value="CAE4629434.1"/>
    <property type="molecule type" value="Transcribed_RNA"/>
</dbReference>
<evidence type="ECO:0000256" key="1">
    <source>
        <dbReference type="SAM" id="MobiDB-lite"/>
    </source>
</evidence>
<evidence type="ECO:0000313" key="2">
    <source>
        <dbReference type="EMBL" id="CAE4629434.1"/>
    </source>
</evidence>
<feature type="compositionally biased region" description="Basic residues" evidence="1">
    <location>
        <begin position="537"/>
        <end position="546"/>
    </location>
</feature>
<feature type="region of interest" description="Disordered" evidence="1">
    <location>
        <begin position="458"/>
        <end position="546"/>
    </location>
</feature>